<dbReference type="AlphaFoldDB" id="A0A0L0H5D6"/>
<feature type="transmembrane region" description="Helical" evidence="10">
    <location>
        <begin position="56"/>
        <end position="80"/>
    </location>
</feature>
<dbReference type="SUPFAM" id="SSF52540">
    <property type="entry name" value="P-loop containing nucleoside triphosphate hydrolases"/>
    <property type="match status" value="2"/>
</dbReference>
<dbReference type="Pfam" id="PF00005">
    <property type="entry name" value="ABC_tran"/>
    <property type="match status" value="2"/>
</dbReference>
<evidence type="ECO:0000259" key="11">
    <source>
        <dbReference type="PROSITE" id="PS50893"/>
    </source>
</evidence>
<dbReference type="Proteomes" id="UP000053201">
    <property type="component" value="Unassembled WGS sequence"/>
</dbReference>
<feature type="domain" description="ABC transmembrane type-1" evidence="12">
    <location>
        <begin position="1"/>
        <end position="119"/>
    </location>
</feature>
<name>A0A0L0H5D6_SPIPD</name>
<evidence type="ECO:0000259" key="12">
    <source>
        <dbReference type="PROSITE" id="PS50929"/>
    </source>
</evidence>
<feature type="transmembrane region" description="Helical" evidence="10">
    <location>
        <begin position="479"/>
        <end position="506"/>
    </location>
</feature>
<comment type="subcellular location">
    <subcellularLocation>
        <location evidence="1">Membrane</location>
        <topology evidence="1">Multi-pass membrane protein</topology>
    </subcellularLocation>
</comment>
<dbReference type="Gene3D" id="3.40.50.300">
    <property type="entry name" value="P-loop containing nucleotide triphosphate hydrolases"/>
    <property type="match status" value="2"/>
</dbReference>
<reference evidence="13 14" key="1">
    <citation type="submission" date="2009-08" db="EMBL/GenBank/DDBJ databases">
        <title>The Genome Sequence of Spizellomyces punctatus strain DAOM BR117.</title>
        <authorList>
            <consortium name="The Broad Institute Genome Sequencing Platform"/>
            <person name="Russ C."/>
            <person name="Cuomo C."/>
            <person name="Shea T."/>
            <person name="Young S.K."/>
            <person name="Zeng Q."/>
            <person name="Koehrsen M."/>
            <person name="Haas B."/>
            <person name="Borodovsky M."/>
            <person name="Guigo R."/>
            <person name="Alvarado L."/>
            <person name="Berlin A."/>
            <person name="Bochicchio J."/>
            <person name="Borenstein D."/>
            <person name="Chapman S."/>
            <person name="Chen Z."/>
            <person name="Engels R."/>
            <person name="Freedman E."/>
            <person name="Gellesch M."/>
            <person name="Goldberg J."/>
            <person name="Griggs A."/>
            <person name="Gujja S."/>
            <person name="Heiman D."/>
            <person name="Hepburn T."/>
            <person name="Howarth C."/>
            <person name="Jen D."/>
            <person name="Larson L."/>
            <person name="Lewis B."/>
            <person name="Mehta T."/>
            <person name="Park D."/>
            <person name="Pearson M."/>
            <person name="Roberts A."/>
            <person name="Saif S."/>
            <person name="Shenoy N."/>
            <person name="Sisk P."/>
            <person name="Stolte C."/>
            <person name="Sykes S."/>
            <person name="Thomson T."/>
            <person name="Walk T."/>
            <person name="White J."/>
            <person name="Yandava C."/>
            <person name="Burger G."/>
            <person name="Gray M.W."/>
            <person name="Holland P.W.H."/>
            <person name="King N."/>
            <person name="Lang F.B.F."/>
            <person name="Roger A.J."/>
            <person name="Ruiz-Trillo I."/>
            <person name="Lander E."/>
            <person name="Nusbaum C."/>
        </authorList>
    </citation>
    <scope>NUCLEOTIDE SEQUENCE [LARGE SCALE GENOMIC DNA]</scope>
    <source>
        <strain evidence="13 14">DAOM BR117</strain>
    </source>
</reference>
<dbReference type="GO" id="GO:0005743">
    <property type="term" value="C:mitochondrial inner membrane"/>
    <property type="evidence" value="ECO:0007669"/>
    <property type="project" value="TreeGrafter"/>
</dbReference>
<dbReference type="OrthoDB" id="6500128at2759"/>
<dbReference type="InterPro" id="IPR039421">
    <property type="entry name" value="Type_1_exporter"/>
</dbReference>
<comment type="similarity">
    <text evidence="2">Belongs to the ABC transporter superfamily. ABCB family. Multidrug resistance exporter (TC 3.A.1.201) subfamily.</text>
</comment>
<dbReference type="EMBL" id="KQ257470">
    <property type="protein sequence ID" value="KNC96174.1"/>
    <property type="molecule type" value="Genomic_DNA"/>
</dbReference>
<dbReference type="Pfam" id="PF00664">
    <property type="entry name" value="ABC_membrane"/>
    <property type="match status" value="2"/>
</dbReference>
<feature type="domain" description="ABC transmembrane type-1" evidence="12">
    <location>
        <begin position="483"/>
        <end position="765"/>
    </location>
</feature>
<feature type="transmembrane region" description="Helical" evidence="10">
    <location>
        <begin position="705"/>
        <end position="724"/>
    </location>
</feature>
<dbReference type="InterPro" id="IPR003593">
    <property type="entry name" value="AAA+_ATPase"/>
</dbReference>
<dbReference type="PANTHER" id="PTHR43394:SF11">
    <property type="entry name" value="ATP-BINDING CASSETTE TRANSPORTER"/>
    <property type="match status" value="1"/>
</dbReference>
<dbReference type="OMA" id="FMAFEIC"/>
<evidence type="ECO:0000256" key="1">
    <source>
        <dbReference type="ARBA" id="ARBA00004141"/>
    </source>
</evidence>
<evidence type="ECO:0000256" key="9">
    <source>
        <dbReference type="ARBA" id="ARBA00023136"/>
    </source>
</evidence>
<dbReference type="PROSITE" id="PS00211">
    <property type="entry name" value="ABC_TRANSPORTER_1"/>
    <property type="match status" value="1"/>
</dbReference>
<dbReference type="GO" id="GO:0005524">
    <property type="term" value="F:ATP binding"/>
    <property type="evidence" value="ECO:0007669"/>
    <property type="project" value="UniProtKB-KW"/>
</dbReference>
<evidence type="ECO:0000256" key="6">
    <source>
        <dbReference type="ARBA" id="ARBA00022741"/>
    </source>
</evidence>
<evidence type="ECO:0000256" key="4">
    <source>
        <dbReference type="ARBA" id="ARBA00022692"/>
    </source>
</evidence>
<sequence length="940" mass="102871">MVTRSGDAFARASALAEQALGGVRTVYAFSLQSRLQDKYSKALHGVESADRKKSNIAGFALGFFTSLLFLIFALSFYLAVRMKIDGDIDGSSAVTVLLSMMMLAASLMNVPSALSVLASAAAAASILFHIIWDAQSMAPGARGAQEMRTLDRISGKISFQNVHFSYPARPEIPILNDLHLEIGAGKTVAFVGGSGSGKSTTIALLQRLYNPARGFVLVDGKDVRSLDPQWLRRHIGVVGQEPVLFALSIKQNILLGTHESVSTSRFLEVCKMSQCHEFVSKLPLGYDTPVTTGMLSGGQKQRIAIARALISDPKILLLDEATSALDTNSERLVQKALDSASSGRTTIVIAHRLSTVRNADMICVMEKGVLIEKGRHEELYALNGTYTQLVNKQKLSVGHETAPGRDEPMVSQRESVQMERNEYIIEIMRADEELHMDSPEELAAQSERRLQEERRRRGDVVHGSSSLFWRVFNFMRPEWTLIVLGTLAAGCGGVVFPGFALILGFTVQEIVKPDPTTAYRWISFMLVVVAFALFSTWARSALFGRVNAIVTTKLRLLMLQNLLKQEMGFFDLKLNSIGILCNKLAMCSSVPCFVTEVWSELAQLSFTAIYGIGLSMAFAPTLAAILLILLPFLIIASYWQSSAISLYADASKEANEQAMQVATEAIRDVKTFKSLVREDFAVQRYRTFLAKPFELSRKNAFLDSLAYAVQATAAMFTISLGLYAGSRLIKSATLELWQLLVVVLGMMVTMISVASSAGLASAYAKGKFASLTAFQLLDRETEIDPEKNGFVPTNFRAGFKFENLAFQYPTSTEPIFTGQFNLEGLEDKSLALVGPSGCGKSTVIGLLQRWYEAQAGEGTIGGVRIADYQLLQGLRSNIALVGQEPILFDMSIADNIAWGCERPVTMDEIIDAAKQANVDGFVAALPDGRLAIYLPFFIVE</sequence>
<dbReference type="VEuPathDB" id="FungiDB:SPPG_08328"/>
<dbReference type="Gene3D" id="1.20.1560.10">
    <property type="entry name" value="ABC transporter type 1, transmembrane domain"/>
    <property type="match status" value="1"/>
</dbReference>
<dbReference type="PROSITE" id="PS50929">
    <property type="entry name" value="ABC_TM1F"/>
    <property type="match status" value="2"/>
</dbReference>
<evidence type="ECO:0008006" key="15">
    <source>
        <dbReference type="Google" id="ProtNLM"/>
    </source>
</evidence>
<dbReference type="FunFam" id="3.40.50.300:FF:000251">
    <property type="entry name" value="ABC transporter B family member 19"/>
    <property type="match status" value="1"/>
</dbReference>
<keyword evidence="14" id="KW-1185">Reference proteome</keyword>
<keyword evidence="9 10" id="KW-0472">Membrane</keyword>
<proteinExistence type="inferred from homology"/>
<evidence type="ECO:0000256" key="7">
    <source>
        <dbReference type="ARBA" id="ARBA00022840"/>
    </source>
</evidence>
<dbReference type="CDD" id="cd03249">
    <property type="entry name" value="ABC_MTABC3_MDL1_MDL2"/>
    <property type="match status" value="1"/>
</dbReference>
<dbReference type="GO" id="GO:0090374">
    <property type="term" value="P:oligopeptide export from mitochondrion"/>
    <property type="evidence" value="ECO:0007669"/>
    <property type="project" value="TreeGrafter"/>
</dbReference>
<dbReference type="GO" id="GO:0016887">
    <property type="term" value="F:ATP hydrolysis activity"/>
    <property type="evidence" value="ECO:0007669"/>
    <property type="project" value="InterPro"/>
</dbReference>
<evidence type="ECO:0000256" key="5">
    <source>
        <dbReference type="ARBA" id="ARBA00022737"/>
    </source>
</evidence>
<accession>A0A0L0H5D6</accession>
<dbReference type="InterPro" id="IPR017871">
    <property type="entry name" value="ABC_transporter-like_CS"/>
</dbReference>
<dbReference type="InParanoid" id="A0A0L0H5D6"/>
<dbReference type="InterPro" id="IPR036640">
    <property type="entry name" value="ABC1_TM_sf"/>
</dbReference>
<keyword evidence="7" id="KW-0067">ATP-binding</keyword>
<dbReference type="GO" id="GO:0015421">
    <property type="term" value="F:ABC-type oligopeptide transporter activity"/>
    <property type="evidence" value="ECO:0007669"/>
    <property type="project" value="TreeGrafter"/>
</dbReference>
<dbReference type="RefSeq" id="XP_016604214.1">
    <property type="nucleotide sequence ID" value="XM_016756486.1"/>
</dbReference>
<dbReference type="InterPro" id="IPR003439">
    <property type="entry name" value="ABC_transporter-like_ATP-bd"/>
</dbReference>
<keyword evidence="6" id="KW-0547">Nucleotide-binding</keyword>
<feature type="transmembrane region" description="Helical" evidence="10">
    <location>
        <begin position="114"/>
        <end position="132"/>
    </location>
</feature>
<feature type="domain" description="ABC transporter" evidence="11">
    <location>
        <begin position="157"/>
        <end position="392"/>
    </location>
</feature>
<dbReference type="CDD" id="cd18578">
    <property type="entry name" value="ABC_6TM_Pgp_ABCB1_D2_like"/>
    <property type="match status" value="1"/>
</dbReference>
<evidence type="ECO:0000256" key="10">
    <source>
        <dbReference type="SAM" id="Phobius"/>
    </source>
</evidence>
<evidence type="ECO:0000256" key="2">
    <source>
        <dbReference type="ARBA" id="ARBA00007577"/>
    </source>
</evidence>
<feature type="transmembrane region" description="Helical" evidence="10">
    <location>
        <begin position="736"/>
        <end position="764"/>
    </location>
</feature>
<dbReference type="PANTHER" id="PTHR43394">
    <property type="entry name" value="ATP-DEPENDENT PERMEASE MDL1, MITOCHONDRIAL"/>
    <property type="match status" value="1"/>
</dbReference>
<keyword evidence="8 10" id="KW-1133">Transmembrane helix</keyword>
<evidence type="ECO:0000256" key="3">
    <source>
        <dbReference type="ARBA" id="ARBA00022448"/>
    </source>
</evidence>
<keyword evidence="5" id="KW-0677">Repeat</keyword>
<dbReference type="InterPro" id="IPR027417">
    <property type="entry name" value="P-loop_NTPase"/>
</dbReference>
<dbReference type="SMART" id="SM00382">
    <property type="entry name" value="AAA"/>
    <property type="match status" value="2"/>
</dbReference>
<protein>
    <recommendedName>
        <fullName evidence="15">ABC transporter domain-containing protein</fullName>
    </recommendedName>
</protein>
<gene>
    <name evidence="13" type="ORF">SPPG_08328</name>
</gene>
<dbReference type="GeneID" id="27691498"/>
<dbReference type="InterPro" id="IPR011527">
    <property type="entry name" value="ABC1_TM_dom"/>
</dbReference>
<dbReference type="eggNOG" id="KOG0055">
    <property type="taxonomic scope" value="Eukaryota"/>
</dbReference>
<evidence type="ECO:0000256" key="8">
    <source>
        <dbReference type="ARBA" id="ARBA00022989"/>
    </source>
</evidence>
<feature type="transmembrane region" description="Helical" evidence="10">
    <location>
        <begin position="608"/>
        <end position="639"/>
    </location>
</feature>
<dbReference type="PROSITE" id="PS50893">
    <property type="entry name" value="ABC_TRANSPORTER_2"/>
    <property type="match status" value="1"/>
</dbReference>
<organism evidence="13 14">
    <name type="scientific">Spizellomyces punctatus (strain DAOM BR117)</name>
    <dbReference type="NCBI Taxonomy" id="645134"/>
    <lineage>
        <taxon>Eukaryota</taxon>
        <taxon>Fungi</taxon>
        <taxon>Fungi incertae sedis</taxon>
        <taxon>Chytridiomycota</taxon>
        <taxon>Chytridiomycota incertae sedis</taxon>
        <taxon>Chytridiomycetes</taxon>
        <taxon>Spizellomycetales</taxon>
        <taxon>Spizellomycetaceae</taxon>
        <taxon>Spizellomyces</taxon>
    </lineage>
</organism>
<keyword evidence="3" id="KW-0813">Transport</keyword>
<evidence type="ECO:0000313" key="13">
    <source>
        <dbReference type="EMBL" id="KNC96174.1"/>
    </source>
</evidence>
<feature type="transmembrane region" description="Helical" evidence="10">
    <location>
        <begin position="518"/>
        <end position="538"/>
    </location>
</feature>
<evidence type="ECO:0000313" key="14">
    <source>
        <dbReference type="Proteomes" id="UP000053201"/>
    </source>
</evidence>
<dbReference type="STRING" id="645134.A0A0L0H5D6"/>
<keyword evidence="4 10" id="KW-0812">Transmembrane</keyword>
<dbReference type="SUPFAM" id="SSF90123">
    <property type="entry name" value="ABC transporter transmembrane region"/>
    <property type="match status" value="2"/>
</dbReference>